<dbReference type="GO" id="GO:0007229">
    <property type="term" value="P:integrin-mediated signaling pathway"/>
    <property type="evidence" value="ECO:0007669"/>
    <property type="project" value="UniProtKB-KW"/>
</dbReference>
<dbReference type="RefSeq" id="WP_015201575.1">
    <property type="nucleotide sequence ID" value="NC_019753.1"/>
</dbReference>
<gene>
    <name evidence="6" type="ORF">Cri9333_0470</name>
</gene>
<dbReference type="PANTHER" id="PTHR11878:SF65">
    <property type="entry name" value="NA_CA-EXCHANGE PROTEIN, ISOFORM G"/>
    <property type="match status" value="1"/>
</dbReference>
<keyword evidence="3" id="KW-0106">Calcium</keyword>
<accession>K9VTZ8</accession>
<protein>
    <submittedName>
        <fullName evidence="6">Na-Ca exchanger/integrin-beta4</fullName>
    </submittedName>
</protein>
<keyword evidence="2" id="KW-0677">Repeat</keyword>
<dbReference type="InterPro" id="IPR003644">
    <property type="entry name" value="Calx_beta"/>
</dbReference>
<keyword evidence="6" id="KW-0401">Integrin</keyword>
<dbReference type="InterPro" id="IPR051171">
    <property type="entry name" value="CaCA"/>
</dbReference>
<dbReference type="Gene3D" id="2.60.40.2030">
    <property type="match status" value="1"/>
</dbReference>
<organism evidence="6 7">
    <name type="scientific">Crinalium epipsammum PCC 9333</name>
    <dbReference type="NCBI Taxonomy" id="1173022"/>
    <lineage>
        <taxon>Bacteria</taxon>
        <taxon>Bacillati</taxon>
        <taxon>Cyanobacteriota</taxon>
        <taxon>Cyanophyceae</taxon>
        <taxon>Gomontiellales</taxon>
        <taxon>Gomontiellaceae</taxon>
        <taxon>Crinalium</taxon>
    </lineage>
</organism>
<dbReference type="PATRIC" id="fig|1173022.3.peg.505"/>
<dbReference type="SUPFAM" id="SSF141072">
    <property type="entry name" value="CalX-like"/>
    <property type="match status" value="1"/>
</dbReference>
<dbReference type="eggNOG" id="COG3291">
    <property type="taxonomic scope" value="Bacteria"/>
</dbReference>
<dbReference type="InterPro" id="IPR022409">
    <property type="entry name" value="PKD/Chitinase_dom"/>
</dbReference>
<name>K9VTZ8_9CYAN</name>
<dbReference type="InterPro" id="IPR013783">
    <property type="entry name" value="Ig-like_fold"/>
</dbReference>
<evidence type="ECO:0000313" key="7">
    <source>
        <dbReference type="Proteomes" id="UP000010472"/>
    </source>
</evidence>
<dbReference type="GO" id="GO:0016020">
    <property type="term" value="C:membrane"/>
    <property type="evidence" value="ECO:0007669"/>
    <property type="project" value="InterPro"/>
</dbReference>
<evidence type="ECO:0000256" key="1">
    <source>
        <dbReference type="ARBA" id="ARBA00022729"/>
    </source>
</evidence>
<evidence type="ECO:0000259" key="5">
    <source>
        <dbReference type="PROSITE" id="PS50093"/>
    </source>
</evidence>
<keyword evidence="7" id="KW-1185">Reference proteome</keyword>
<evidence type="ECO:0000313" key="6">
    <source>
        <dbReference type="EMBL" id="AFZ11436.1"/>
    </source>
</evidence>
<dbReference type="Gene3D" id="2.60.40.10">
    <property type="entry name" value="Immunoglobulins"/>
    <property type="match status" value="1"/>
</dbReference>
<dbReference type="InterPro" id="IPR000601">
    <property type="entry name" value="PKD_dom"/>
</dbReference>
<dbReference type="HOGENOM" id="CLU_1159574_0_0_3"/>
<dbReference type="SMART" id="SM00237">
    <property type="entry name" value="Calx_beta"/>
    <property type="match status" value="1"/>
</dbReference>
<dbReference type="Pfam" id="PF18911">
    <property type="entry name" value="PKD_4"/>
    <property type="match status" value="1"/>
</dbReference>
<keyword evidence="1" id="KW-0732">Signal</keyword>
<dbReference type="SMART" id="SM00089">
    <property type="entry name" value="PKD"/>
    <property type="match status" value="1"/>
</dbReference>
<dbReference type="PROSITE" id="PS50093">
    <property type="entry name" value="PKD"/>
    <property type="match status" value="1"/>
</dbReference>
<dbReference type="GO" id="GO:0030001">
    <property type="term" value="P:metal ion transport"/>
    <property type="evidence" value="ECO:0007669"/>
    <property type="project" value="TreeGrafter"/>
</dbReference>
<proteinExistence type="predicted"/>
<dbReference type="PANTHER" id="PTHR11878">
    <property type="entry name" value="SODIUM/CALCIUM EXCHANGER"/>
    <property type="match status" value="1"/>
</dbReference>
<dbReference type="AlphaFoldDB" id="K9VTZ8"/>
<dbReference type="InterPro" id="IPR035986">
    <property type="entry name" value="PKD_dom_sf"/>
</dbReference>
<dbReference type="STRING" id="1173022.Cri9333_0470"/>
<sequence>MNNVAPTVAAGDNQIMHVGETVAFNGHFTDPGIKGTHAIAWDFGDGNIVKNDLNPTHIYAVYGTYNVTLTVTDSDGAVATDAMTVKVFKLPTLSVSNISLSEGDDGNTSVVFTASLSEPSLRTVTANYSTTDGTATSGKDYTISNGTITFAPGETSQTIIIPIIGDRIDEDDETFLIKLRDVTNAAIANTRASATIIDNDLPPTLFIADKIITEEDSTTATITYTVNLNTASAKPIRLI</sequence>
<reference evidence="6 7" key="1">
    <citation type="submission" date="2012-06" db="EMBL/GenBank/DDBJ databases">
        <title>Finished chromosome of genome of Crinalium epipsammum PCC 9333.</title>
        <authorList>
            <consortium name="US DOE Joint Genome Institute"/>
            <person name="Gugger M."/>
            <person name="Coursin T."/>
            <person name="Rippka R."/>
            <person name="Tandeau De Marsac N."/>
            <person name="Huntemann M."/>
            <person name="Wei C.-L."/>
            <person name="Han J."/>
            <person name="Detter J.C."/>
            <person name="Han C."/>
            <person name="Tapia R."/>
            <person name="Davenport K."/>
            <person name="Daligault H."/>
            <person name="Erkkila T."/>
            <person name="Gu W."/>
            <person name="Munk A.C.C."/>
            <person name="Teshima H."/>
            <person name="Xu Y."/>
            <person name="Chain P."/>
            <person name="Chen A."/>
            <person name="Krypides N."/>
            <person name="Mavromatis K."/>
            <person name="Markowitz V."/>
            <person name="Szeto E."/>
            <person name="Ivanova N."/>
            <person name="Mikhailova N."/>
            <person name="Ovchinnikova G."/>
            <person name="Pagani I."/>
            <person name="Pati A."/>
            <person name="Goodwin L."/>
            <person name="Peters L."/>
            <person name="Pitluck S."/>
            <person name="Woyke T."/>
            <person name="Kerfeld C."/>
        </authorList>
    </citation>
    <scope>NUCLEOTIDE SEQUENCE [LARGE SCALE GENOMIC DNA]</scope>
    <source>
        <strain evidence="6 7">PCC 9333</strain>
    </source>
</reference>
<evidence type="ECO:0000256" key="4">
    <source>
        <dbReference type="ARBA" id="ARBA00023065"/>
    </source>
</evidence>
<dbReference type="InterPro" id="IPR038081">
    <property type="entry name" value="CalX-like_sf"/>
</dbReference>
<keyword evidence="4" id="KW-0406">Ion transport</keyword>
<dbReference type="SUPFAM" id="SSF49299">
    <property type="entry name" value="PKD domain"/>
    <property type="match status" value="1"/>
</dbReference>
<keyword evidence="4" id="KW-0813">Transport</keyword>
<dbReference type="EMBL" id="CP003620">
    <property type="protein sequence ID" value="AFZ11436.1"/>
    <property type="molecule type" value="Genomic_DNA"/>
</dbReference>
<dbReference type="CDD" id="cd00146">
    <property type="entry name" value="PKD"/>
    <property type="match status" value="1"/>
</dbReference>
<feature type="domain" description="PKD" evidence="5">
    <location>
        <begin position="41"/>
        <end position="87"/>
    </location>
</feature>
<dbReference type="Pfam" id="PF03160">
    <property type="entry name" value="Calx-beta"/>
    <property type="match status" value="1"/>
</dbReference>
<evidence type="ECO:0000256" key="2">
    <source>
        <dbReference type="ARBA" id="ARBA00022737"/>
    </source>
</evidence>
<evidence type="ECO:0000256" key="3">
    <source>
        <dbReference type="ARBA" id="ARBA00022837"/>
    </source>
</evidence>
<dbReference type="Proteomes" id="UP000010472">
    <property type="component" value="Chromosome"/>
</dbReference>
<dbReference type="KEGG" id="cep:Cri9333_0470"/>